<comment type="cofactor">
    <cofactor evidence="1">
        <name>FMN</name>
        <dbReference type="ChEBI" id="CHEBI:58210"/>
    </cofactor>
</comment>
<dbReference type="Proteomes" id="UP000282289">
    <property type="component" value="Unassembled WGS sequence"/>
</dbReference>
<dbReference type="GO" id="GO:0005829">
    <property type="term" value="C:cytosol"/>
    <property type="evidence" value="ECO:0007669"/>
    <property type="project" value="TreeGrafter"/>
</dbReference>
<dbReference type="Pfam" id="PF03358">
    <property type="entry name" value="FMN_red"/>
    <property type="match status" value="1"/>
</dbReference>
<accession>A0A7Z6XYI6</accession>
<dbReference type="InterPro" id="IPR029039">
    <property type="entry name" value="Flavoprotein-like_sf"/>
</dbReference>
<dbReference type="SUPFAM" id="SSF52218">
    <property type="entry name" value="Flavoproteins"/>
    <property type="match status" value="1"/>
</dbReference>
<keyword evidence="2" id="KW-0285">Flavoprotein</keyword>
<sequence>MRAVLARRGIDQSNGRLNAAVVVYLIFPINQRTDIFMSHVHTIAVLVGSLRKDSINRKIALALAELAPASLKLNIVEIGDLPLYNEDIDGASPPPAYSAFREQLGAADGVLFVTPEYNRSVPGALKNAIDVGSRPYGKSAFSGKPGAVISASPGAVGGFGANHHLRQSLVFLDVLCLQQPEAYLGGAGSFFDEAGALSDKTRPFLEKFINAFASWVEKNVQPSVS</sequence>
<comment type="caution">
    <text evidence="4">The sequence shown here is derived from an EMBL/GenBank/DDBJ whole genome shotgun (WGS) entry which is preliminary data.</text>
</comment>
<evidence type="ECO:0000256" key="1">
    <source>
        <dbReference type="ARBA" id="ARBA00001917"/>
    </source>
</evidence>
<evidence type="ECO:0000313" key="4">
    <source>
        <dbReference type="EMBL" id="RMP78454.1"/>
    </source>
</evidence>
<dbReference type="AlphaFoldDB" id="A0A7Z6XYI6"/>
<dbReference type="InterPro" id="IPR050712">
    <property type="entry name" value="NAD(P)H-dep_reductase"/>
</dbReference>
<dbReference type="EMBL" id="RBQT01000098">
    <property type="protein sequence ID" value="RMP78454.1"/>
    <property type="molecule type" value="Genomic_DNA"/>
</dbReference>
<evidence type="ECO:0000259" key="3">
    <source>
        <dbReference type="Pfam" id="PF03358"/>
    </source>
</evidence>
<feature type="domain" description="NADPH-dependent FMN reductase-like" evidence="3">
    <location>
        <begin position="43"/>
        <end position="185"/>
    </location>
</feature>
<dbReference type="GO" id="GO:0010181">
    <property type="term" value="F:FMN binding"/>
    <property type="evidence" value="ECO:0007669"/>
    <property type="project" value="TreeGrafter"/>
</dbReference>
<organism evidence="4 5">
    <name type="scientific">Pseudomonas syringae pv. actinidiae</name>
    <dbReference type="NCBI Taxonomy" id="103796"/>
    <lineage>
        <taxon>Bacteria</taxon>
        <taxon>Pseudomonadati</taxon>
        <taxon>Pseudomonadota</taxon>
        <taxon>Gammaproteobacteria</taxon>
        <taxon>Pseudomonadales</taxon>
        <taxon>Pseudomonadaceae</taxon>
        <taxon>Pseudomonas</taxon>
        <taxon>Pseudomonas syringae</taxon>
    </lineage>
</organism>
<name>A0A7Z6XYI6_PSESF</name>
<protein>
    <recommendedName>
        <fullName evidence="3">NADPH-dependent FMN reductase-like domain-containing protein</fullName>
    </recommendedName>
</protein>
<dbReference type="Gene3D" id="3.40.50.360">
    <property type="match status" value="1"/>
</dbReference>
<evidence type="ECO:0000256" key="2">
    <source>
        <dbReference type="ARBA" id="ARBA00022643"/>
    </source>
</evidence>
<dbReference type="InterPro" id="IPR005025">
    <property type="entry name" value="FMN_Rdtase-like_dom"/>
</dbReference>
<reference evidence="4 5" key="1">
    <citation type="submission" date="2018-08" db="EMBL/GenBank/DDBJ databases">
        <title>Recombination of ecologically and evolutionarily significant loci maintains genetic cohesion in the Pseudomonas syringae species complex.</title>
        <authorList>
            <person name="Dillon M."/>
            <person name="Thakur S."/>
            <person name="Almeida R.N.D."/>
            <person name="Weir B.S."/>
            <person name="Guttman D.S."/>
        </authorList>
    </citation>
    <scope>NUCLEOTIDE SEQUENCE [LARGE SCALE GENOMIC DNA]</scope>
    <source>
        <strain evidence="4 5">ICMP 19589</strain>
    </source>
</reference>
<gene>
    <name evidence="4" type="ORF">ALQ15_110903</name>
</gene>
<proteinExistence type="predicted"/>
<keyword evidence="2" id="KW-0288">FMN</keyword>
<dbReference type="GO" id="GO:0016655">
    <property type="term" value="F:oxidoreductase activity, acting on NAD(P)H, quinone or similar compound as acceptor"/>
    <property type="evidence" value="ECO:0007669"/>
    <property type="project" value="UniProtKB-ARBA"/>
</dbReference>
<dbReference type="PANTHER" id="PTHR30543">
    <property type="entry name" value="CHROMATE REDUCTASE"/>
    <property type="match status" value="1"/>
</dbReference>
<evidence type="ECO:0000313" key="5">
    <source>
        <dbReference type="Proteomes" id="UP000282289"/>
    </source>
</evidence>
<dbReference type="PANTHER" id="PTHR30543:SF21">
    <property type="entry name" value="NAD(P)H-DEPENDENT FMN REDUCTASE LOT6"/>
    <property type="match status" value="1"/>
</dbReference>